<evidence type="ECO:0000256" key="1">
    <source>
        <dbReference type="SAM" id="Coils"/>
    </source>
</evidence>
<reference evidence="2" key="1">
    <citation type="journal article" date="2019" name="Beilstein J. Org. Chem.">
        <title>Nanangenines: drimane sesquiterpenoids as the dominant metabolite cohort of a novel Australian fungus, Aspergillus nanangensis.</title>
        <authorList>
            <person name="Lacey H.J."/>
            <person name="Gilchrist C.L.M."/>
            <person name="Crombie A."/>
            <person name="Kalaitzis J.A."/>
            <person name="Vuong D."/>
            <person name="Rutledge P.J."/>
            <person name="Turner P."/>
            <person name="Pitt J.I."/>
            <person name="Lacey E."/>
            <person name="Chooi Y.H."/>
            <person name="Piggott A.M."/>
        </authorList>
    </citation>
    <scope>NUCLEOTIDE SEQUENCE</scope>
    <source>
        <strain evidence="2">MST-FP2251</strain>
    </source>
</reference>
<reference evidence="2" key="2">
    <citation type="submission" date="2020-02" db="EMBL/GenBank/DDBJ databases">
        <authorList>
            <person name="Gilchrist C.L.M."/>
            <person name="Chooi Y.-H."/>
        </authorList>
    </citation>
    <scope>NUCLEOTIDE SEQUENCE</scope>
    <source>
        <strain evidence="2">MST-FP2251</strain>
    </source>
</reference>
<name>A0AAD4CPU5_ASPNN</name>
<comment type="caution">
    <text evidence="2">The sequence shown here is derived from an EMBL/GenBank/DDBJ whole genome shotgun (WGS) entry which is preliminary data.</text>
</comment>
<organism evidence="2 3">
    <name type="scientific">Aspergillus nanangensis</name>
    <dbReference type="NCBI Taxonomy" id="2582783"/>
    <lineage>
        <taxon>Eukaryota</taxon>
        <taxon>Fungi</taxon>
        <taxon>Dikarya</taxon>
        <taxon>Ascomycota</taxon>
        <taxon>Pezizomycotina</taxon>
        <taxon>Eurotiomycetes</taxon>
        <taxon>Eurotiomycetidae</taxon>
        <taxon>Eurotiales</taxon>
        <taxon>Aspergillaceae</taxon>
        <taxon>Aspergillus</taxon>
        <taxon>Aspergillus subgen. Circumdati</taxon>
    </lineage>
</organism>
<accession>A0AAD4CPU5</accession>
<gene>
    <name evidence="2" type="ORF">FE257_005859</name>
</gene>
<keyword evidence="1" id="KW-0175">Coiled coil</keyword>
<keyword evidence="3" id="KW-1185">Reference proteome</keyword>
<dbReference type="EMBL" id="VCAU01000026">
    <property type="protein sequence ID" value="KAF9890454.1"/>
    <property type="molecule type" value="Genomic_DNA"/>
</dbReference>
<protein>
    <submittedName>
        <fullName evidence="2">Uncharacterized protein</fullName>
    </submittedName>
</protein>
<sequence length="70" mass="8441">MPRNNRPAARTGIRRLFRRREVHLLSETQLHDEKSSLMQEIASVERQIAKHRRRIQEVEGEQLRRETPNK</sequence>
<feature type="coiled-coil region" evidence="1">
    <location>
        <begin position="27"/>
        <end position="61"/>
    </location>
</feature>
<evidence type="ECO:0000313" key="2">
    <source>
        <dbReference type="EMBL" id="KAF9890454.1"/>
    </source>
</evidence>
<proteinExistence type="predicted"/>
<dbReference type="AlphaFoldDB" id="A0AAD4CPU5"/>
<evidence type="ECO:0000313" key="3">
    <source>
        <dbReference type="Proteomes" id="UP001194746"/>
    </source>
</evidence>
<dbReference type="Proteomes" id="UP001194746">
    <property type="component" value="Unassembled WGS sequence"/>
</dbReference>